<dbReference type="Pfam" id="PF18155">
    <property type="entry name" value="pPIWI_RE_Z"/>
    <property type="match status" value="1"/>
</dbReference>
<accession>E2Q0K2</accession>
<evidence type="ECO:0000313" key="3">
    <source>
        <dbReference type="EMBL" id="EFG10545.1"/>
    </source>
</evidence>
<feature type="domain" description="pPIWI-RE three-gene island" evidence="2">
    <location>
        <begin position="26"/>
        <end position="187"/>
    </location>
</feature>
<dbReference type="RefSeq" id="WP_003962666.1">
    <property type="nucleotide sequence ID" value="NZ_CM000913.1"/>
</dbReference>
<dbReference type="OrthoDB" id="8252072at2"/>
<protein>
    <recommendedName>
        <fullName evidence="2">pPIWI-RE three-gene island domain-containing protein</fullName>
    </recommendedName>
</protein>
<keyword evidence="4" id="KW-1185">Reference proteome</keyword>
<reference evidence="3 4" key="1">
    <citation type="journal article" date="2010" name="Genome Biol. Evol.">
        <title>The sequence of a 1.8-mb bacterial linear plasmid reveals a rich evolutionary reservoir of secondary metabolic pathways.</title>
        <authorList>
            <person name="Medema M.H."/>
            <person name="Trefzer A."/>
            <person name="Kovalchuk A."/>
            <person name="van den Berg M."/>
            <person name="Mueller U."/>
            <person name="Heijne W."/>
            <person name="Wu L."/>
            <person name="Alam M.T."/>
            <person name="Ronning C.M."/>
            <person name="Nierman W.C."/>
            <person name="Bovenberg R.A.L."/>
            <person name="Breitling R."/>
            <person name="Takano E."/>
        </authorList>
    </citation>
    <scope>NUCLEOTIDE SEQUENCE [LARGE SCALE GENOMIC DNA]</scope>
    <source>
        <strain evidence="4">ATCC 27064 / DSM 738 / JCM 4710 / NBRC 13307 / NCIMB 12785 / NRRL 3585 / VKM Ac-602</strain>
    </source>
</reference>
<dbReference type="eggNOG" id="COG1199">
    <property type="taxonomic scope" value="Bacteria"/>
</dbReference>
<dbReference type="AlphaFoldDB" id="E2Q0K2"/>
<name>E2Q0K2_STRCL</name>
<dbReference type="Proteomes" id="UP000002357">
    <property type="component" value="Chromosome"/>
</dbReference>
<sequence length="1253" mass="139690">MRDHDTWHKDITRNLIGWDEVLIDQPHVKPVQLAQIELALRLLQRLDPRRPARDAWVLLGGYPFARAGGITIGPREETMLAAARHRLWRLRRHRVWEQYLEIYRQLPKRLRGYRIEEGTGAFRQVVPAVAPWRFEKYDAALEEIPGFSVHRLTLAPAGRSVLVDRGSATTVTIPAELIGERAPGHALTDATGRYRGPLTIPREQLAATARWMDERIDGNWLERWDNLELAVRDKDGFREGADLRLDSLLHLVGMVGAGKSTLMILIAVWAATRGEPEGSQALRTTLVVGDVAEQLRLLDTFRSLGLRAVPVLGPTTRETHVQRLHRRLASQGEHHLLRHDATGFDDLSTVCVVDALRDGSAEPLRYAEGPCSGLHPLGPEAEQGDGHGAGGADGRTGPQEDAPPSYRRKARNERRATAAEGQRPESALRREAHGCPLWSACPRHGAAREQVEAEIWIANPWSLVSTSVSAHLNTERLRQLELACLRSDIVVVDEADQVQMTFDRIFAPSATLVTQGLSDSWLDQVQTKKIDELAQQGRLQLTDRDIAGWDAALSTVVDTTNRIYALLIADPGLRAWVDIDYFNTWTLQEKLLSEWFPTARAADDPDGTPDERLLYEDDAPADDGEDDEAFPRFLPGEEPWAERRDEVRSLLDRVRDDPLGNDGSYGGDARLLLECVNDLLHGLNDKQVHERVLELLDRLLQGSPCLDGRVPPPRPRAPADPPKPADLPGSAEWHRRAARRLSFTLLLYALERRLDRLTRLWPQVEAALHLDATGNELSRKPPLDYAPLIPESPMGNVLGFQYLVDTFDHAPDKDEPLSGTLRFFRCAGIGRELLLGLPRLGNGGGPPRPDGPRVLLMSGTSWAGTSTRAHVLAPVGAILKPNKEAQAAIRRTVFRTGFLYEPESSGKALSLSGKRLEDRPAALAQMVRRLADSGRPGLVSPLEEELKQITDPQRNRALLLVGSYRDAAAVAEQLHAMKRWRGRVRVLTADDAELDEPPPAAAEDGTTVTSVRRGDLASFAQDPEAQLLVAPLLAVERGHNILNRAGKAAFGTVFFLARPHPRADDLYLSVYAINDWACRFVRDRPDVHGGTFTRLVAEAAGLDEAGQEFRRRARAEWRRLVSRRYVYSRLEEHEKVSFAWDQLVTLWQVIGRLVRGGVPARVVFVDAAFAPALADEQAERTARQNRSATGQNEPAPRRARRKPGEPGLLPRLRLVLEPYFTERTGTEAELVRTLYEPLYEALASIRTDPPPRP</sequence>
<feature type="region of interest" description="Disordered" evidence="1">
    <location>
        <begin position="704"/>
        <end position="731"/>
    </location>
</feature>
<evidence type="ECO:0000259" key="2">
    <source>
        <dbReference type="Pfam" id="PF18155"/>
    </source>
</evidence>
<organism evidence="3 4">
    <name type="scientific">Streptomyces clavuligerus</name>
    <dbReference type="NCBI Taxonomy" id="1901"/>
    <lineage>
        <taxon>Bacteria</taxon>
        <taxon>Bacillati</taxon>
        <taxon>Actinomycetota</taxon>
        <taxon>Actinomycetes</taxon>
        <taxon>Kitasatosporales</taxon>
        <taxon>Streptomycetaceae</taxon>
        <taxon>Streptomyces</taxon>
    </lineage>
</organism>
<dbReference type="KEGG" id="sclf:BB341_01150"/>
<dbReference type="GeneID" id="93728129"/>
<feature type="compositionally biased region" description="Pro residues" evidence="1">
    <location>
        <begin position="710"/>
        <end position="725"/>
    </location>
</feature>
<dbReference type="InterPro" id="IPR055254">
    <property type="entry name" value="pPIWI_RE_Z"/>
</dbReference>
<evidence type="ECO:0000256" key="1">
    <source>
        <dbReference type="SAM" id="MobiDB-lite"/>
    </source>
</evidence>
<dbReference type="EMBL" id="CM000913">
    <property type="protein sequence ID" value="EFG10545.1"/>
    <property type="molecule type" value="Genomic_DNA"/>
</dbReference>
<dbReference type="STRING" id="1901.BB341_01150"/>
<feature type="region of interest" description="Disordered" evidence="1">
    <location>
        <begin position="599"/>
        <end position="637"/>
    </location>
</feature>
<feature type="compositionally biased region" description="Basic and acidic residues" evidence="1">
    <location>
        <begin position="413"/>
        <end position="429"/>
    </location>
</feature>
<gene>
    <name evidence="3" type="ORF">SCLAV_5478</name>
</gene>
<feature type="region of interest" description="Disordered" evidence="1">
    <location>
        <begin position="1176"/>
        <end position="1206"/>
    </location>
</feature>
<feature type="compositionally biased region" description="Acidic residues" evidence="1">
    <location>
        <begin position="616"/>
        <end position="628"/>
    </location>
</feature>
<proteinExistence type="predicted"/>
<feature type="region of interest" description="Disordered" evidence="1">
    <location>
        <begin position="370"/>
        <end position="429"/>
    </location>
</feature>
<evidence type="ECO:0000313" key="4">
    <source>
        <dbReference type="Proteomes" id="UP000002357"/>
    </source>
</evidence>